<accession>A0A915IZW7</accession>
<reference evidence="2" key="1">
    <citation type="submission" date="2022-11" db="UniProtKB">
        <authorList>
            <consortium name="WormBaseParasite"/>
        </authorList>
    </citation>
    <scope>IDENTIFICATION</scope>
</reference>
<keyword evidence="1" id="KW-1185">Reference proteome</keyword>
<sequence length="54" mass="5254">MASTAGDHGSPSNRILSTGVARIVPSAINSSALRAMSGPKIRNAAGADSTTSAA</sequence>
<protein>
    <submittedName>
        <fullName evidence="2">Uncharacterized protein</fullName>
    </submittedName>
</protein>
<dbReference type="Proteomes" id="UP000887565">
    <property type="component" value="Unplaced"/>
</dbReference>
<name>A0A915IZW7_ROMCU</name>
<dbReference type="WBParaSite" id="nRc.2.0.1.t19243-RA">
    <property type="protein sequence ID" value="nRc.2.0.1.t19243-RA"/>
    <property type="gene ID" value="nRc.2.0.1.g19243"/>
</dbReference>
<dbReference type="AlphaFoldDB" id="A0A915IZW7"/>
<evidence type="ECO:0000313" key="1">
    <source>
        <dbReference type="Proteomes" id="UP000887565"/>
    </source>
</evidence>
<organism evidence="1 2">
    <name type="scientific">Romanomermis culicivorax</name>
    <name type="common">Nematode worm</name>
    <dbReference type="NCBI Taxonomy" id="13658"/>
    <lineage>
        <taxon>Eukaryota</taxon>
        <taxon>Metazoa</taxon>
        <taxon>Ecdysozoa</taxon>
        <taxon>Nematoda</taxon>
        <taxon>Enoplea</taxon>
        <taxon>Dorylaimia</taxon>
        <taxon>Mermithida</taxon>
        <taxon>Mermithoidea</taxon>
        <taxon>Mermithidae</taxon>
        <taxon>Romanomermis</taxon>
    </lineage>
</organism>
<evidence type="ECO:0000313" key="2">
    <source>
        <dbReference type="WBParaSite" id="nRc.2.0.1.t19243-RA"/>
    </source>
</evidence>
<proteinExistence type="predicted"/>